<gene>
    <name evidence="1" type="ORF">HMPREF3230_00061</name>
</gene>
<dbReference type="EMBL" id="LSRC01000003">
    <property type="protein sequence ID" value="KXI19173.1"/>
    <property type="molecule type" value="Genomic_DNA"/>
</dbReference>
<name>A0A135ZBX0_GARVA</name>
<comment type="caution">
    <text evidence="1">The sequence shown here is derived from an EMBL/GenBank/DDBJ whole genome shotgun (WGS) entry which is preliminary data.</text>
</comment>
<reference evidence="1 2" key="1">
    <citation type="submission" date="2016-02" db="EMBL/GenBank/DDBJ databases">
        <authorList>
            <person name="Wen L."/>
            <person name="He K."/>
            <person name="Yang H."/>
        </authorList>
    </citation>
    <scope>NUCLEOTIDE SEQUENCE [LARGE SCALE GENOMIC DNA]</scope>
    <source>
        <strain evidence="1 2">CMW7778B</strain>
    </source>
</reference>
<organism evidence="1 2">
    <name type="scientific">Gardnerella vaginalis</name>
    <dbReference type="NCBI Taxonomy" id="2702"/>
    <lineage>
        <taxon>Bacteria</taxon>
        <taxon>Bacillati</taxon>
        <taxon>Actinomycetota</taxon>
        <taxon>Actinomycetes</taxon>
        <taxon>Bifidobacteriales</taxon>
        <taxon>Bifidobacteriaceae</taxon>
        <taxon>Gardnerella</taxon>
    </lineage>
</organism>
<evidence type="ECO:0000313" key="1">
    <source>
        <dbReference type="EMBL" id="KXI19173.1"/>
    </source>
</evidence>
<accession>A0A135ZBX0</accession>
<dbReference type="AlphaFoldDB" id="A0A135ZBX0"/>
<proteinExistence type="predicted"/>
<sequence>MESRVFLPTPFRQQDLIAKKRDVHNANCALNAIHSNAIKSVELYIAKQ</sequence>
<protein>
    <submittedName>
        <fullName evidence="1">Uncharacterized protein</fullName>
    </submittedName>
</protein>
<dbReference type="PATRIC" id="fig|2702.101.peg.62"/>
<evidence type="ECO:0000313" key="2">
    <source>
        <dbReference type="Proteomes" id="UP000070505"/>
    </source>
</evidence>
<dbReference type="Proteomes" id="UP000070505">
    <property type="component" value="Unassembled WGS sequence"/>
</dbReference>